<sequence length="149" mass="15986">MWPSYTAPLSGRAPAGSQSLLYHTPLCYLHGLPMQLQKPSQTLQVYVSLCVTHLSVHSHSLGNSAHSQHPNLERSLTCIVSCLHSHSHSCIINTPVNSASHCLSLLPVLPRWSLKKGGSWGIGMQSSPGVPMLGTGMGSGVMGQRRLVK</sequence>
<dbReference type="Proteomes" id="UP000694892">
    <property type="component" value="Chromosome 4L"/>
</dbReference>
<proteinExistence type="predicted"/>
<reference evidence="2" key="1">
    <citation type="journal article" date="2016" name="Nature">
        <title>Genome evolution in the allotetraploid frog Xenopus laevis.</title>
        <authorList>
            <person name="Session A.M."/>
            <person name="Uno Y."/>
            <person name="Kwon T."/>
            <person name="Chapman J.A."/>
            <person name="Toyoda A."/>
            <person name="Takahashi S."/>
            <person name="Fukui A."/>
            <person name="Hikosaka A."/>
            <person name="Suzuki A."/>
            <person name="Kondo M."/>
            <person name="van Heeringen S.J."/>
            <person name="Quigley I."/>
            <person name="Heinz S."/>
            <person name="Ogino H."/>
            <person name="Ochi H."/>
            <person name="Hellsten U."/>
            <person name="Lyons J.B."/>
            <person name="Simakov O."/>
            <person name="Putnam N."/>
            <person name="Stites J."/>
            <person name="Kuroki Y."/>
            <person name="Tanaka T."/>
            <person name="Michiue T."/>
            <person name="Watanabe M."/>
            <person name="Bogdanovic O."/>
            <person name="Lister R."/>
            <person name="Georgiou G."/>
            <person name="Paranjpe S.S."/>
            <person name="van Kruijsbergen I."/>
            <person name="Shu S."/>
            <person name="Carlson J."/>
            <person name="Kinoshita T."/>
            <person name="Ohta Y."/>
            <person name="Mawaribuchi S."/>
            <person name="Jenkins J."/>
            <person name="Grimwood J."/>
            <person name="Schmutz J."/>
            <person name="Mitros T."/>
            <person name="Mozaffari S.V."/>
            <person name="Suzuki Y."/>
            <person name="Haramoto Y."/>
            <person name="Yamamoto T.S."/>
            <person name="Takagi C."/>
            <person name="Heald R."/>
            <person name="Miller K."/>
            <person name="Haudenschild C."/>
            <person name="Kitzman J."/>
            <person name="Nakayama T."/>
            <person name="Izutsu Y."/>
            <person name="Robert J."/>
            <person name="Fortriede J."/>
            <person name="Burns K."/>
            <person name="Lotay V."/>
            <person name="Karimi K."/>
            <person name="Yasuoka Y."/>
            <person name="Dichmann D.S."/>
            <person name="Flajnik M.F."/>
            <person name="Houston D.W."/>
            <person name="Shendure J."/>
            <person name="DuPasquier L."/>
            <person name="Vize P.D."/>
            <person name="Zorn A.M."/>
            <person name="Ito M."/>
            <person name="Marcotte E.M."/>
            <person name="Wallingford J.B."/>
            <person name="Ito Y."/>
            <person name="Asashima M."/>
            <person name="Ueno N."/>
            <person name="Matsuda Y."/>
            <person name="Veenstra G.J."/>
            <person name="Fujiyama A."/>
            <person name="Harland R.M."/>
            <person name="Taira M."/>
            <person name="Rokhsar D.S."/>
        </authorList>
    </citation>
    <scope>NUCLEOTIDE SEQUENCE [LARGE SCALE GENOMIC DNA]</scope>
    <source>
        <strain evidence="2">J</strain>
    </source>
</reference>
<accession>A0A974D3Z0</accession>
<organism evidence="1 2">
    <name type="scientific">Xenopus laevis</name>
    <name type="common">African clawed frog</name>
    <dbReference type="NCBI Taxonomy" id="8355"/>
    <lineage>
        <taxon>Eukaryota</taxon>
        <taxon>Metazoa</taxon>
        <taxon>Chordata</taxon>
        <taxon>Craniata</taxon>
        <taxon>Vertebrata</taxon>
        <taxon>Euteleostomi</taxon>
        <taxon>Amphibia</taxon>
        <taxon>Batrachia</taxon>
        <taxon>Anura</taxon>
        <taxon>Pipoidea</taxon>
        <taxon>Pipidae</taxon>
        <taxon>Xenopodinae</taxon>
        <taxon>Xenopus</taxon>
        <taxon>Xenopus</taxon>
    </lineage>
</organism>
<gene>
    <name evidence="1" type="ORF">XELAEV_18021884mg</name>
</gene>
<evidence type="ECO:0000313" key="2">
    <source>
        <dbReference type="Proteomes" id="UP000694892"/>
    </source>
</evidence>
<dbReference type="EMBL" id="CM004472">
    <property type="protein sequence ID" value="OCT83745.1"/>
    <property type="molecule type" value="Genomic_DNA"/>
</dbReference>
<evidence type="ECO:0000313" key="1">
    <source>
        <dbReference type="EMBL" id="OCT83745.1"/>
    </source>
</evidence>
<dbReference type="AlphaFoldDB" id="A0A974D3Z0"/>
<name>A0A974D3Z0_XENLA</name>
<protein>
    <submittedName>
        <fullName evidence="1">Uncharacterized protein</fullName>
    </submittedName>
</protein>